<evidence type="ECO:0000313" key="6">
    <source>
        <dbReference type="Proteomes" id="UP001178148"/>
    </source>
</evidence>
<organism evidence="5 6">
    <name type="scientific">Candidatus Endonucleibacter bathymodioli</name>
    <dbReference type="NCBI Taxonomy" id="539814"/>
    <lineage>
        <taxon>Bacteria</taxon>
        <taxon>Pseudomonadati</taxon>
        <taxon>Pseudomonadota</taxon>
        <taxon>Gammaproteobacteria</taxon>
        <taxon>Oceanospirillales</taxon>
        <taxon>Endozoicomonadaceae</taxon>
        <taxon>Candidatus Endonucleibacter</taxon>
    </lineage>
</organism>
<dbReference type="PANTHER" id="PTHR43140">
    <property type="entry name" value="TYPE-1 RESTRICTION ENZYME ECOKI SPECIFICITY PROTEIN"/>
    <property type="match status" value="1"/>
</dbReference>
<evidence type="ECO:0000256" key="2">
    <source>
        <dbReference type="ARBA" id="ARBA00022747"/>
    </source>
</evidence>
<protein>
    <submittedName>
        <fullName evidence="5">Restriction endonuclease subunit S</fullName>
    </submittedName>
</protein>
<dbReference type="InterPro" id="IPR051212">
    <property type="entry name" value="Type-I_RE_S_subunit"/>
</dbReference>
<keyword evidence="5" id="KW-0255">Endonuclease</keyword>
<dbReference type="InterPro" id="IPR044946">
    <property type="entry name" value="Restrct_endonuc_typeI_TRD_sf"/>
</dbReference>
<keyword evidence="2" id="KW-0680">Restriction system</keyword>
<keyword evidence="3" id="KW-0238">DNA-binding</keyword>
<feature type="domain" description="Type I restriction modification DNA specificity" evidence="4">
    <location>
        <begin position="229"/>
        <end position="395"/>
    </location>
</feature>
<reference evidence="5 6" key="1">
    <citation type="journal article" date="2023" name="bioRxiv">
        <title>An intranuclear bacterial parasite of deep-sea mussels expresses apoptosis inhibitors acquired from its host.</title>
        <authorList>
            <person name="Gonzalez Porras M.A."/>
            <person name="Assie A."/>
            <person name="Tietjen M."/>
            <person name="Violette M."/>
            <person name="Kleiner M."/>
            <person name="Gruber-Vodicka H."/>
            <person name="Dubilier N."/>
            <person name="Leisch N."/>
        </authorList>
    </citation>
    <scope>NUCLEOTIDE SEQUENCE [LARGE SCALE GENOMIC DNA]</scope>
    <source>
        <strain evidence="5">IAP13</strain>
    </source>
</reference>
<dbReference type="PANTHER" id="PTHR43140:SF1">
    <property type="entry name" value="TYPE I RESTRICTION ENZYME ECOKI SPECIFICITY SUBUNIT"/>
    <property type="match status" value="1"/>
</dbReference>
<sequence>MRYKQYESYKESGVEWLSEVPTEWNILRNKQAFSFVKHLVGKNSNDYILLSLTLQGIKVRDIESGKGKFPAEFDTYQAVKKKDIIFCLFDIDETPRTIGMSHNKGMITGAYNVARCNSKSIPEFIYYYYLSIDEYKGLKPFYTGLRKVVRTETFMNIQLPLPPLQEQKAIATYLDRATQKIDTLIEKQSCLIALLKEKRQALISHAVTKGLDPHAKMIDSGVEWLGEIPEGWEVKKLKYALSLQTEKVSIQKQKVIALENIESWSGKLVDTESNYQGEDVAFQKGDILFGKLRPYLAKVYQCQDDGVAFGDILVYRPNKNTVPQFAFYSMLSESFIDIVDGSTFGSKMPRASVEFVSNMPISIPVKEEQKAIATYLDDKTQKIDTLIAKATKSIELLKEKRTALISAVVTGKVDVRETSQ</sequence>
<dbReference type="GO" id="GO:0003677">
    <property type="term" value="F:DNA binding"/>
    <property type="evidence" value="ECO:0007669"/>
    <property type="project" value="UniProtKB-KW"/>
</dbReference>
<dbReference type="GO" id="GO:0004519">
    <property type="term" value="F:endonuclease activity"/>
    <property type="evidence" value="ECO:0007669"/>
    <property type="project" value="UniProtKB-KW"/>
</dbReference>
<evidence type="ECO:0000256" key="1">
    <source>
        <dbReference type="ARBA" id="ARBA00010923"/>
    </source>
</evidence>
<proteinExistence type="inferred from homology"/>
<dbReference type="SUPFAM" id="SSF116734">
    <property type="entry name" value="DNA methylase specificity domain"/>
    <property type="match status" value="2"/>
</dbReference>
<gene>
    <name evidence="5" type="ORF">QS748_12515</name>
</gene>
<dbReference type="Pfam" id="PF01420">
    <property type="entry name" value="Methylase_S"/>
    <property type="match status" value="2"/>
</dbReference>
<dbReference type="Gene3D" id="3.90.220.20">
    <property type="entry name" value="DNA methylase specificity domains"/>
    <property type="match status" value="2"/>
</dbReference>
<feature type="domain" description="Type I restriction modification DNA specificity" evidence="4">
    <location>
        <begin position="118"/>
        <end position="183"/>
    </location>
</feature>
<accession>A0AA90SU46</accession>
<dbReference type="GO" id="GO:0009307">
    <property type="term" value="P:DNA restriction-modification system"/>
    <property type="evidence" value="ECO:0007669"/>
    <property type="project" value="UniProtKB-KW"/>
</dbReference>
<comment type="caution">
    <text evidence="5">The sequence shown here is derived from an EMBL/GenBank/DDBJ whole genome shotgun (WGS) entry which is preliminary data.</text>
</comment>
<dbReference type="InterPro" id="IPR000055">
    <property type="entry name" value="Restrct_endonuc_typeI_TRD"/>
</dbReference>
<keyword evidence="5" id="KW-0378">Hydrolase</keyword>
<name>A0AA90SU46_9GAMM</name>
<dbReference type="AlphaFoldDB" id="A0AA90SU46"/>
<evidence type="ECO:0000256" key="3">
    <source>
        <dbReference type="ARBA" id="ARBA00023125"/>
    </source>
</evidence>
<dbReference type="Gene3D" id="1.10.287.1120">
    <property type="entry name" value="Bipartite methylase S protein"/>
    <property type="match status" value="1"/>
</dbReference>
<dbReference type="EMBL" id="JASXSV010000025">
    <property type="protein sequence ID" value="MDP0589949.1"/>
    <property type="molecule type" value="Genomic_DNA"/>
</dbReference>
<comment type="similarity">
    <text evidence="1">Belongs to the type-I restriction system S methylase family.</text>
</comment>
<evidence type="ECO:0000313" key="5">
    <source>
        <dbReference type="EMBL" id="MDP0589949.1"/>
    </source>
</evidence>
<dbReference type="Proteomes" id="UP001178148">
    <property type="component" value="Unassembled WGS sequence"/>
</dbReference>
<keyword evidence="5" id="KW-0540">Nuclease</keyword>
<evidence type="ECO:0000259" key="4">
    <source>
        <dbReference type="Pfam" id="PF01420"/>
    </source>
</evidence>
<keyword evidence="6" id="KW-1185">Reference proteome</keyword>